<proteinExistence type="predicted"/>
<protein>
    <submittedName>
        <fullName evidence="1">Uncharacterized protein</fullName>
    </submittedName>
</protein>
<organism evidence="1 2">
    <name type="scientific">Ficus carica</name>
    <name type="common">Common fig</name>
    <dbReference type="NCBI Taxonomy" id="3494"/>
    <lineage>
        <taxon>Eukaryota</taxon>
        <taxon>Viridiplantae</taxon>
        <taxon>Streptophyta</taxon>
        <taxon>Embryophyta</taxon>
        <taxon>Tracheophyta</taxon>
        <taxon>Spermatophyta</taxon>
        <taxon>Magnoliopsida</taxon>
        <taxon>eudicotyledons</taxon>
        <taxon>Gunneridae</taxon>
        <taxon>Pentapetalae</taxon>
        <taxon>rosids</taxon>
        <taxon>fabids</taxon>
        <taxon>Rosales</taxon>
        <taxon>Moraceae</taxon>
        <taxon>Ficeae</taxon>
        <taxon>Ficus</taxon>
    </lineage>
</organism>
<reference evidence="1" key="1">
    <citation type="submission" date="2023-07" db="EMBL/GenBank/DDBJ databases">
        <title>draft genome sequence of fig (Ficus carica).</title>
        <authorList>
            <person name="Takahashi T."/>
            <person name="Nishimura K."/>
        </authorList>
    </citation>
    <scope>NUCLEOTIDE SEQUENCE</scope>
</reference>
<accession>A0AA88APM2</accession>
<keyword evidence="2" id="KW-1185">Reference proteome</keyword>
<comment type="caution">
    <text evidence="1">The sequence shown here is derived from an EMBL/GenBank/DDBJ whole genome shotgun (WGS) entry which is preliminary data.</text>
</comment>
<evidence type="ECO:0000313" key="2">
    <source>
        <dbReference type="Proteomes" id="UP001187192"/>
    </source>
</evidence>
<evidence type="ECO:0000313" key="1">
    <source>
        <dbReference type="EMBL" id="GMN56115.1"/>
    </source>
</evidence>
<dbReference type="AlphaFoldDB" id="A0AA88APM2"/>
<gene>
    <name evidence="1" type="ORF">TIFTF001_025233</name>
</gene>
<sequence>MGRWWPALHCMEATSQRATSDSPFFCHLVVALAMLMPVRNPASVYPKEADPIAVSPVKDEILDQDLEPPAA</sequence>
<name>A0AA88APM2_FICCA</name>
<dbReference type="Proteomes" id="UP001187192">
    <property type="component" value="Unassembled WGS sequence"/>
</dbReference>
<dbReference type="EMBL" id="BTGU01000061">
    <property type="protein sequence ID" value="GMN56115.1"/>
    <property type="molecule type" value="Genomic_DNA"/>
</dbReference>